<evidence type="ECO:0000256" key="9">
    <source>
        <dbReference type="ARBA" id="ARBA00023242"/>
    </source>
</evidence>
<dbReference type="InterPro" id="IPR018468">
    <property type="entry name" value="SFR1/Mei5"/>
</dbReference>
<evidence type="ECO:0000256" key="2">
    <source>
        <dbReference type="ARBA" id="ARBA00008729"/>
    </source>
</evidence>
<dbReference type="Gene3D" id="6.10.140.1020">
    <property type="match status" value="1"/>
</dbReference>
<comment type="caution">
    <text evidence="12">The sequence shown here is derived from an EMBL/GenBank/DDBJ whole genome shotgun (WGS) entry which is preliminary data.</text>
</comment>
<dbReference type="GO" id="GO:0003713">
    <property type="term" value="F:transcription coactivator activity"/>
    <property type="evidence" value="ECO:0007669"/>
    <property type="project" value="InterPro"/>
</dbReference>
<dbReference type="GO" id="GO:0032798">
    <property type="term" value="C:Swi5-Sfr1 complex"/>
    <property type="evidence" value="ECO:0007669"/>
    <property type="project" value="InterPro"/>
</dbReference>
<keyword evidence="13" id="KW-1185">Reference proteome</keyword>
<evidence type="ECO:0000256" key="8">
    <source>
        <dbReference type="ARBA" id="ARBA00023204"/>
    </source>
</evidence>
<proteinExistence type="inferred from homology"/>
<keyword evidence="4" id="KW-0227">DNA damage</keyword>
<evidence type="ECO:0000256" key="10">
    <source>
        <dbReference type="ARBA" id="ARBA00033234"/>
    </source>
</evidence>
<dbReference type="AlphaFoldDB" id="A0A9Q1CWQ9"/>
<comment type="similarity">
    <text evidence="2">Belongs to the SFR1/MEI5 family.</text>
</comment>
<keyword evidence="6" id="KW-0175">Coiled coil</keyword>
<dbReference type="InterPro" id="IPR042429">
    <property type="entry name" value="SFR1"/>
</dbReference>
<dbReference type="GO" id="GO:0000724">
    <property type="term" value="P:double-strand break repair via homologous recombination"/>
    <property type="evidence" value="ECO:0007669"/>
    <property type="project" value="InterPro"/>
</dbReference>
<evidence type="ECO:0000256" key="6">
    <source>
        <dbReference type="ARBA" id="ARBA00023054"/>
    </source>
</evidence>
<dbReference type="PANTHER" id="PTHR28643">
    <property type="entry name" value="SWI5-DEPENDENT RECOMBINATION DNA REPAIR PROTEIN 1 HOMOLOG"/>
    <property type="match status" value="1"/>
</dbReference>
<dbReference type="OrthoDB" id="10051617at2759"/>
<dbReference type="EMBL" id="JAFJMO010000018">
    <property type="protein sequence ID" value="KAJ8250347.1"/>
    <property type="molecule type" value="Genomic_DNA"/>
</dbReference>
<evidence type="ECO:0000256" key="5">
    <source>
        <dbReference type="ARBA" id="ARBA00023015"/>
    </source>
</evidence>
<dbReference type="Pfam" id="PF10376">
    <property type="entry name" value="Mei5"/>
    <property type="match status" value="1"/>
</dbReference>
<keyword evidence="7" id="KW-0804">Transcription</keyword>
<evidence type="ECO:0000313" key="12">
    <source>
        <dbReference type="EMBL" id="KAJ8250347.1"/>
    </source>
</evidence>
<dbReference type="PANTHER" id="PTHR28643:SF1">
    <property type="entry name" value="SWI5-DEPENDENT RECOMBINATION DNA REPAIR PROTEIN 1 HOMOLOG"/>
    <property type="match status" value="1"/>
</dbReference>
<keyword evidence="5" id="KW-0805">Transcription regulation</keyword>
<evidence type="ECO:0000256" key="4">
    <source>
        <dbReference type="ARBA" id="ARBA00022763"/>
    </source>
</evidence>
<evidence type="ECO:0000256" key="1">
    <source>
        <dbReference type="ARBA" id="ARBA00004123"/>
    </source>
</evidence>
<keyword evidence="9" id="KW-0539">Nucleus</keyword>
<protein>
    <recommendedName>
        <fullName evidence="3">Swi5-dependent recombination DNA repair protein 1 homolog</fullName>
    </recommendedName>
    <alternativeName>
        <fullName evidence="10">Meiosis protein 5 homolog</fullName>
    </alternativeName>
</protein>
<reference evidence="12" key="1">
    <citation type="journal article" date="2023" name="Science">
        <title>Genome structures resolve the early diversification of teleost fishes.</title>
        <authorList>
            <person name="Parey E."/>
            <person name="Louis A."/>
            <person name="Montfort J."/>
            <person name="Bouchez O."/>
            <person name="Roques C."/>
            <person name="Iampietro C."/>
            <person name="Lluch J."/>
            <person name="Castinel A."/>
            <person name="Donnadieu C."/>
            <person name="Desvignes T."/>
            <person name="Floi Bucao C."/>
            <person name="Jouanno E."/>
            <person name="Wen M."/>
            <person name="Mejri S."/>
            <person name="Dirks R."/>
            <person name="Jansen H."/>
            <person name="Henkel C."/>
            <person name="Chen W.J."/>
            <person name="Zahm M."/>
            <person name="Cabau C."/>
            <person name="Klopp C."/>
            <person name="Thompson A.W."/>
            <person name="Robinson-Rechavi M."/>
            <person name="Braasch I."/>
            <person name="Lecointre G."/>
            <person name="Bobe J."/>
            <person name="Postlethwait J.H."/>
            <person name="Berthelot C."/>
            <person name="Roest Crollius H."/>
            <person name="Guiguen Y."/>
        </authorList>
    </citation>
    <scope>NUCLEOTIDE SEQUENCE</scope>
    <source>
        <strain evidence="12">Concon-B</strain>
    </source>
</reference>
<gene>
    <name evidence="12" type="ORF">COCON_G00222690</name>
</gene>
<feature type="compositionally biased region" description="Polar residues" evidence="11">
    <location>
        <begin position="18"/>
        <end position="34"/>
    </location>
</feature>
<feature type="region of interest" description="Disordered" evidence="11">
    <location>
        <begin position="62"/>
        <end position="120"/>
    </location>
</feature>
<feature type="compositionally biased region" description="Polar residues" evidence="11">
    <location>
        <begin position="80"/>
        <end position="105"/>
    </location>
</feature>
<feature type="region of interest" description="Disordered" evidence="11">
    <location>
        <begin position="1"/>
        <end position="48"/>
    </location>
</feature>
<accession>A0A9Q1CWQ9</accession>
<evidence type="ECO:0000256" key="7">
    <source>
        <dbReference type="ARBA" id="ARBA00023163"/>
    </source>
</evidence>
<comment type="subcellular location">
    <subcellularLocation>
        <location evidence="1">Nucleus</location>
    </subcellularLocation>
</comment>
<organism evidence="12 13">
    <name type="scientific">Conger conger</name>
    <name type="common">Conger eel</name>
    <name type="synonym">Muraena conger</name>
    <dbReference type="NCBI Taxonomy" id="82655"/>
    <lineage>
        <taxon>Eukaryota</taxon>
        <taxon>Metazoa</taxon>
        <taxon>Chordata</taxon>
        <taxon>Craniata</taxon>
        <taxon>Vertebrata</taxon>
        <taxon>Euteleostomi</taxon>
        <taxon>Actinopterygii</taxon>
        <taxon>Neopterygii</taxon>
        <taxon>Teleostei</taxon>
        <taxon>Anguilliformes</taxon>
        <taxon>Congridae</taxon>
        <taxon>Conger</taxon>
    </lineage>
</organism>
<dbReference type="Proteomes" id="UP001152803">
    <property type="component" value="Unassembled WGS sequence"/>
</dbReference>
<evidence type="ECO:0000256" key="3">
    <source>
        <dbReference type="ARBA" id="ARBA00014688"/>
    </source>
</evidence>
<keyword evidence="8" id="KW-0234">DNA repair</keyword>
<evidence type="ECO:0000313" key="13">
    <source>
        <dbReference type="Proteomes" id="UP001152803"/>
    </source>
</evidence>
<name>A0A9Q1CWQ9_CONCO</name>
<evidence type="ECO:0000256" key="11">
    <source>
        <dbReference type="SAM" id="MobiDB-lite"/>
    </source>
</evidence>
<sequence length="218" mass="24773">METPDTLQSKLVYRTPEGSVQSSPCGSRTRTPMSASLKERLKRTRRSFSSPFSVAKRLKVDSDEEVVTTSNESSVKECTETSTPQSTDAVDYNRNQIPQKTSTENGIGGCQDLSSGEPMQPSQIDLFQLREKLKKDIREKTEKLRRLNMAKMYRTKNDLTQLQSLIDKWRSCSQAVLFDLQSVLPVDGRKASISHLIDQFGLEDDILHFDRNEDDFTD</sequence>